<dbReference type="KEGG" id="ptw:TUM18999_57680"/>
<proteinExistence type="predicted"/>
<gene>
    <name evidence="1" type="ORF">TUM18999_57680</name>
</gene>
<organism evidence="1 2">
    <name type="scientific">Pseudomonas tohonis</name>
    <dbReference type="NCBI Taxonomy" id="2725477"/>
    <lineage>
        <taxon>Bacteria</taxon>
        <taxon>Pseudomonadati</taxon>
        <taxon>Pseudomonadota</taxon>
        <taxon>Gammaproteobacteria</taxon>
        <taxon>Pseudomonadales</taxon>
        <taxon>Pseudomonadaceae</taxon>
        <taxon>Pseudomonas</taxon>
    </lineage>
</organism>
<dbReference type="AlphaFoldDB" id="A0A6J4ECQ0"/>
<dbReference type="Proteomes" id="UP000509383">
    <property type="component" value="Chromosome"/>
</dbReference>
<protein>
    <submittedName>
        <fullName evidence="1">Uncharacterized protein</fullName>
    </submittedName>
</protein>
<name>A0A6J4ECQ0_9PSED</name>
<evidence type="ECO:0000313" key="1">
    <source>
        <dbReference type="EMBL" id="BCG27577.1"/>
    </source>
</evidence>
<reference evidence="1 2" key="1">
    <citation type="submission" date="2020-05" db="EMBL/GenBank/DDBJ databases">
        <title>Characterization of novel class B3 metallo-beta-lactamase from novel Pseudomonas species.</title>
        <authorList>
            <person name="Yamada K."/>
            <person name="Aoki K."/>
            <person name="Ishii Y."/>
        </authorList>
    </citation>
    <scope>NUCLEOTIDE SEQUENCE [LARGE SCALE GENOMIC DNA]</scope>
    <source>
        <strain evidence="1 2">TUM18999</strain>
    </source>
</reference>
<dbReference type="EMBL" id="AP023189">
    <property type="protein sequence ID" value="BCG27577.1"/>
    <property type="molecule type" value="Genomic_DNA"/>
</dbReference>
<dbReference type="RefSeq" id="WP_173178633.1">
    <property type="nucleotide sequence ID" value="NZ_AP023189.1"/>
</dbReference>
<accession>A0A6J4ECQ0</accession>
<sequence length="80" mass="8586">MSSRPIRSESQVLADRLQESIHSIGSLAEILSEDIAYEGSEPGPRLTPGGQASIHFAILTISRCAQEDLIALLDDLQVPA</sequence>
<evidence type="ECO:0000313" key="2">
    <source>
        <dbReference type="Proteomes" id="UP000509383"/>
    </source>
</evidence>